<feature type="transmembrane region" description="Helical" evidence="6">
    <location>
        <begin position="330"/>
        <end position="349"/>
    </location>
</feature>
<dbReference type="InterPro" id="IPR018456">
    <property type="entry name" value="PTR2_symporter_CS"/>
</dbReference>
<keyword evidence="3 6" id="KW-0812">Transmembrane</keyword>
<feature type="transmembrane region" description="Helical" evidence="6">
    <location>
        <begin position="60"/>
        <end position="77"/>
    </location>
</feature>
<accession>A0A2P6RJM4</accession>
<reference evidence="7 8" key="1">
    <citation type="journal article" date="2018" name="Nat. Genet.">
        <title>The Rosa genome provides new insights in the design of modern roses.</title>
        <authorList>
            <person name="Bendahmane M."/>
        </authorList>
    </citation>
    <scope>NUCLEOTIDE SEQUENCE [LARGE SCALE GENOMIC DNA]</scope>
    <source>
        <strain evidence="8">cv. Old Blush</strain>
    </source>
</reference>
<proteinExistence type="inferred from homology"/>
<dbReference type="Gramene" id="PRQ46639">
    <property type="protein sequence ID" value="PRQ46639"/>
    <property type="gene ID" value="RchiOBHm_Chr2g0091191"/>
</dbReference>
<dbReference type="PROSITE" id="PS01022">
    <property type="entry name" value="PTR2_1"/>
    <property type="match status" value="1"/>
</dbReference>
<feature type="transmembrane region" description="Helical" evidence="6">
    <location>
        <begin position="215"/>
        <end position="241"/>
    </location>
</feature>
<keyword evidence="8" id="KW-1185">Reference proteome</keyword>
<keyword evidence="5 6" id="KW-0472">Membrane</keyword>
<evidence type="ECO:0000313" key="7">
    <source>
        <dbReference type="EMBL" id="PRQ46639.1"/>
    </source>
</evidence>
<dbReference type="AlphaFoldDB" id="A0A2P6RJM4"/>
<evidence type="ECO:0000256" key="6">
    <source>
        <dbReference type="SAM" id="Phobius"/>
    </source>
</evidence>
<feature type="transmembrane region" description="Helical" evidence="6">
    <location>
        <begin position="539"/>
        <end position="557"/>
    </location>
</feature>
<name>A0A2P6RJM4_ROSCH</name>
<dbReference type="GO" id="GO:0016020">
    <property type="term" value="C:membrane"/>
    <property type="evidence" value="ECO:0007669"/>
    <property type="project" value="UniProtKB-SubCell"/>
</dbReference>
<dbReference type="Pfam" id="PF00854">
    <property type="entry name" value="PTR2"/>
    <property type="match status" value="1"/>
</dbReference>
<dbReference type="PANTHER" id="PTHR11654">
    <property type="entry name" value="OLIGOPEPTIDE TRANSPORTER-RELATED"/>
    <property type="match status" value="1"/>
</dbReference>
<dbReference type="SUPFAM" id="SSF103473">
    <property type="entry name" value="MFS general substrate transporter"/>
    <property type="match status" value="1"/>
</dbReference>
<dbReference type="GO" id="GO:0022857">
    <property type="term" value="F:transmembrane transporter activity"/>
    <property type="evidence" value="ECO:0007669"/>
    <property type="project" value="InterPro"/>
</dbReference>
<evidence type="ECO:0000313" key="8">
    <source>
        <dbReference type="Proteomes" id="UP000238479"/>
    </source>
</evidence>
<dbReference type="InterPro" id="IPR036259">
    <property type="entry name" value="MFS_trans_sf"/>
</dbReference>
<feature type="transmembrane region" description="Helical" evidence="6">
    <location>
        <begin position="369"/>
        <end position="390"/>
    </location>
</feature>
<comment type="similarity">
    <text evidence="2">Belongs to the major facilitator superfamily. Proton-dependent oligopeptide transporter (POT/PTR) (TC 2.A.17) family.</text>
</comment>
<keyword evidence="4 6" id="KW-1133">Transmembrane helix</keyword>
<comment type="subcellular location">
    <subcellularLocation>
        <location evidence="1">Membrane</location>
        <topology evidence="1">Multi-pass membrane protein</topology>
    </subcellularLocation>
</comment>
<comment type="caution">
    <text evidence="7">The sequence shown here is derived from an EMBL/GenBank/DDBJ whole genome shotgun (WGS) entry which is preliminary data.</text>
</comment>
<dbReference type="CDD" id="cd17416">
    <property type="entry name" value="MFS_NPF1_2"/>
    <property type="match status" value="1"/>
</dbReference>
<dbReference type="OrthoDB" id="8904098at2759"/>
<protein>
    <submittedName>
        <fullName evidence="7">Putative proton-dependent oligopeptide transporter family, major facilitator superfamily</fullName>
    </submittedName>
</protein>
<dbReference type="OMA" id="CEDKKIW"/>
<dbReference type="InterPro" id="IPR000109">
    <property type="entry name" value="POT_fam"/>
</dbReference>
<evidence type="ECO:0000256" key="4">
    <source>
        <dbReference type="ARBA" id="ARBA00022989"/>
    </source>
</evidence>
<dbReference type="GO" id="GO:0006857">
    <property type="term" value="P:oligopeptide transport"/>
    <property type="evidence" value="ECO:0007669"/>
    <property type="project" value="InterPro"/>
</dbReference>
<evidence type="ECO:0000256" key="3">
    <source>
        <dbReference type="ARBA" id="ARBA00022692"/>
    </source>
</evidence>
<dbReference type="Gene3D" id="1.20.1250.20">
    <property type="entry name" value="MFS general substrate transporter like domains"/>
    <property type="match status" value="1"/>
</dbReference>
<organism evidence="7 8">
    <name type="scientific">Rosa chinensis</name>
    <name type="common">China rose</name>
    <dbReference type="NCBI Taxonomy" id="74649"/>
    <lineage>
        <taxon>Eukaryota</taxon>
        <taxon>Viridiplantae</taxon>
        <taxon>Streptophyta</taxon>
        <taxon>Embryophyta</taxon>
        <taxon>Tracheophyta</taxon>
        <taxon>Spermatophyta</taxon>
        <taxon>Magnoliopsida</taxon>
        <taxon>eudicotyledons</taxon>
        <taxon>Gunneridae</taxon>
        <taxon>Pentapetalae</taxon>
        <taxon>rosids</taxon>
        <taxon>fabids</taxon>
        <taxon>Rosales</taxon>
        <taxon>Rosaceae</taxon>
        <taxon>Rosoideae</taxon>
        <taxon>Rosoideae incertae sedis</taxon>
        <taxon>Rosa</taxon>
    </lineage>
</organism>
<feature type="transmembrane region" description="Helical" evidence="6">
    <location>
        <begin position="142"/>
        <end position="169"/>
    </location>
</feature>
<dbReference type="Proteomes" id="UP000238479">
    <property type="component" value="Chromosome 2"/>
</dbReference>
<feature type="transmembrane region" description="Helical" evidence="6">
    <location>
        <begin position="493"/>
        <end position="519"/>
    </location>
</feature>
<evidence type="ECO:0000256" key="5">
    <source>
        <dbReference type="ARBA" id="ARBA00023136"/>
    </source>
</evidence>
<dbReference type="EMBL" id="PDCK01000040">
    <property type="protein sequence ID" value="PRQ46639.1"/>
    <property type="molecule type" value="Genomic_DNA"/>
</dbReference>
<feature type="transmembrane region" description="Helical" evidence="6">
    <location>
        <begin position="98"/>
        <end position="122"/>
    </location>
</feature>
<evidence type="ECO:0000256" key="2">
    <source>
        <dbReference type="ARBA" id="ARBA00005982"/>
    </source>
</evidence>
<feature type="transmembrane region" description="Helical" evidence="6">
    <location>
        <begin position="190"/>
        <end position="209"/>
    </location>
</feature>
<evidence type="ECO:0000256" key="1">
    <source>
        <dbReference type="ARBA" id="ARBA00004141"/>
    </source>
</evidence>
<sequence>MVAQEMMDISSEKAKPTEEVTGKKLGGLRTMPFIISNETFEKVASYGLHANMILYLMNEYHLGLATGTCILFLWTAASNFTPIMGAFLSDSYLGRFRVIALGSVVSLLGMVVLWFTAIFPHARPLHCDPKSGDKCVPASSAQLMLLFSAFALMSIGSGGIKPCSLAFGADQLHKPENPKNARILQSFFNWYYASVGISVMIAVTVIVYIQVSAGWVVGFGVPAGLMFVSTILFLFGSFLYVKVPANKNLSAGFVRVIAAAWKNRQFDLPTKNFDGWYSLKGSKLVTPTNKQRYLNKACMIRSREKDLGPDGLAIDKWSLCTVRQVEELKVLISVLPIWSSSIVIAVIITQHSIPIVQATTMDRHIFPHFQMPAASFSLFGILTLTIWVALYDRVLVPLISKYTKRPRGLSFKQRIGTGLAISCLAMAVASEVERRRRNTAIQEGFANNKHGVTSMSAKWLVPQHCLIGLAEAFNAIGQIEFYYSQFPKSMSSIAVALLSLGFGMGSLVGSLIVTVMNNVTKKGGVSWVSSNLNQGHYDYYYLVITILSLVNFLYYLLCSRAYGCCEDKKIWDEGNDDEDMKEEEMAKSGEHSVIFSA</sequence>
<gene>
    <name evidence="7" type="ORF">RchiOBHm_Chr2g0091191</name>
</gene>